<name>V4MR57_EUTSA</name>
<dbReference type="SUPFAM" id="SSF46565">
    <property type="entry name" value="Chaperone J-domain"/>
    <property type="match status" value="1"/>
</dbReference>
<dbReference type="PANTHER" id="PTHR44743">
    <property type="entry name" value="PUTATIVE, EXPRESSED-RELATED"/>
    <property type="match status" value="1"/>
</dbReference>
<dbReference type="Pfam" id="PF00226">
    <property type="entry name" value="DnaJ"/>
    <property type="match status" value="1"/>
</dbReference>
<dbReference type="PROSITE" id="PS50076">
    <property type="entry name" value="DNAJ_2"/>
    <property type="match status" value="1"/>
</dbReference>
<dbReference type="PANTHER" id="PTHR44743:SF10">
    <property type="entry name" value="J DOMAIN-CONTAINING PROTEIN"/>
    <property type="match status" value="1"/>
</dbReference>
<dbReference type="PRINTS" id="PR00625">
    <property type="entry name" value="JDOMAIN"/>
</dbReference>
<dbReference type="SMART" id="SM00271">
    <property type="entry name" value="DnaJ"/>
    <property type="match status" value="1"/>
</dbReference>
<dbReference type="Proteomes" id="UP000030689">
    <property type="component" value="Unassembled WGS sequence"/>
</dbReference>
<reference evidence="2 3" key="1">
    <citation type="journal article" date="2013" name="Front. Plant Sci.">
        <title>The Reference Genome of the Halophytic Plant Eutrema salsugineum.</title>
        <authorList>
            <person name="Yang R."/>
            <person name="Jarvis D.E."/>
            <person name="Chen H."/>
            <person name="Beilstein M.A."/>
            <person name="Grimwood J."/>
            <person name="Jenkins J."/>
            <person name="Shu S."/>
            <person name="Prochnik S."/>
            <person name="Xin M."/>
            <person name="Ma C."/>
            <person name="Schmutz J."/>
            <person name="Wing R.A."/>
            <person name="Mitchell-Olds T."/>
            <person name="Schumaker K.S."/>
            <person name="Wang X."/>
        </authorList>
    </citation>
    <scope>NUCLEOTIDE SEQUENCE [LARGE SCALE GENOMIC DNA]</scope>
</reference>
<dbReference type="STRING" id="72664.V4MR57"/>
<evidence type="ECO:0000313" key="2">
    <source>
        <dbReference type="EMBL" id="ESQ34216.1"/>
    </source>
</evidence>
<dbReference type="Gramene" id="ESQ34216">
    <property type="protein sequence ID" value="ESQ34216"/>
    <property type="gene ID" value="EUTSA_v10009602mg"/>
</dbReference>
<dbReference type="InterPro" id="IPR001623">
    <property type="entry name" value="DnaJ_domain"/>
</dbReference>
<sequence length="83" mass="9603">MKGGGINSTFLSYCEILRVTVNSSAEQIRQAYHKLAMKWHPDWWTKDPLRSVKVKRSFQQIQEAYSCTALFGLCFAVMTKKEN</sequence>
<proteinExistence type="predicted"/>
<evidence type="ECO:0000259" key="1">
    <source>
        <dbReference type="PROSITE" id="PS50076"/>
    </source>
</evidence>
<dbReference type="EMBL" id="KI517683">
    <property type="protein sequence ID" value="ESQ34216.1"/>
    <property type="molecule type" value="Genomic_DNA"/>
</dbReference>
<protein>
    <recommendedName>
        <fullName evidence="1">J domain-containing protein</fullName>
    </recommendedName>
</protein>
<dbReference type="AlphaFoldDB" id="V4MR57"/>
<organism evidence="2 3">
    <name type="scientific">Eutrema salsugineum</name>
    <name type="common">Saltwater cress</name>
    <name type="synonym">Sisymbrium salsugineum</name>
    <dbReference type="NCBI Taxonomy" id="72664"/>
    <lineage>
        <taxon>Eukaryota</taxon>
        <taxon>Viridiplantae</taxon>
        <taxon>Streptophyta</taxon>
        <taxon>Embryophyta</taxon>
        <taxon>Tracheophyta</taxon>
        <taxon>Spermatophyta</taxon>
        <taxon>Magnoliopsida</taxon>
        <taxon>eudicotyledons</taxon>
        <taxon>Gunneridae</taxon>
        <taxon>Pentapetalae</taxon>
        <taxon>rosids</taxon>
        <taxon>malvids</taxon>
        <taxon>Brassicales</taxon>
        <taxon>Brassicaceae</taxon>
        <taxon>Eutremeae</taxon>
        <taxon>Eutrema</taxon>
    </lineage>
</organism>
<evidence type="ECO:0000313" key="3">
    <source>
        <dbReference type="Proteomes" id="UP000030689"/>
    </source>
</evidence>
<dbReference type="CDD" id="cd06257">
    <property type="entry name" value="DnaJ"/>
    <property type="match status" value="1"/>
</dbReference>
<gene>
    <name evidence="2" type="ORF">EUTSA_v10009602mg</name>
</gene>
<accession>V4MR57</accession>
<dbReference type="KEGG" id="eus:EUTSA_v10009602mg"/>
<dbReference type="InterPro" id="IPR036869">
    <property type="entry name" value="J_dom_sf"/>
</dbReference>
<feature type="domain" description="J" evidence="1">
    <location>
        <begin position="12"/>
        <end position="83"/>
    </location>
</feature>
<dbReference type="eggNOG" id="KOG0714">
    <property type="taxonomic scope" value="Eukaryota"/>
</dbReference>
<dbReference type="Gene3D" id="1.10.287.110">
    <property type="entry name" value="DnaJ domain"/>
    <property type="match status" value="1"/>
</dbReference>
<keyword evidence="3" id="KW-1185">Reference proteome</keyword>